<evidence type="ECO:0000313" key="1">
    <source>
        <dbReference type="EMBL" id="KAL1625946.1"/>
    </source>
</evidence>
<proteinExistence type="predicted"/>
<dbReference type="EMBL" id="JAJVDC020000088">
    <property type="protein sequence ID" value="KAL1625946.1"/>
    <property type="molecule type" value="Genomic_DNA"/>
</dbReference>
<accession>A0ABR3SPH0</accession>
<gene>
    <name evidence="1" type="ORF">SLS56_007093</name>
</gene>
<name>A0ABR3SPH0_9PEZI</name>
<sequence>MLGATETAIKSTSDGADLESTWKRLLEEYTDRELTYLEADKSSLADAEAYTLVLEDEKNPAGQLVSASVTIKAYCAEVEWRDIERGGPAVLGEQQRRFGDSYLLYIDLDDPDEKPPDGVRYLLAALTEDNKLDHWEGLVLSEVETGRERRHERVGHFELGNRESRLSWRDDIRVLFEQEKSKLTLV</sequence>
<organism evidence="1 2">
    <name type="scientific">Neofusicoccum ribis</name>
    <dbReference type="NCBI Taxonomy" id="45134"/>
    <lineage>
        <taxon>Eukaryota</taxon>
        <taxon>Fungi</taxon>
        <taxon>Dikarya</taxon>
        <taxon>Ascomycota</taxon>
        <taxon>Pezizomycotina</taxon>
        <taxon>Dothideomycetes</taxon>
        <taxon>Dothideomycetes incertae sedis</taxon>
        <taxon>Botryosphaeriales</taxon>
        <taxon>Botryosphaeriaceae</taxon>
        <taxon>Neofusicoccum</taxon>
    </lineage>
</organism>
<dbReference type="Proteomes" id="UP001521116">
    <property type="component" value="Unassembled WGS sequence"/>
</dbReference>
<protein>
    <submittedName>
        <fullName evidence="1">Uncharacterized protein</fullName>
    </submittedName>
</protein>
<evidence type="ECO:0000313" key="2">
    <source>
        <dbReference type="Proteomes" id="UP001521116"/>
    </source>
</evidence>
<comment type="caution">
    <text evidence="1">The sequence shown here is derived from an EMBL/GenBank/DDBJ whole genome shotgun (WGS) entry which is preliminary data.</text>
</comment>
<reference evidence="1 2" key="1">
    <citation type="submission" date="2024-02" db="EMBL/GenBank/DDBJ databases">
        <title>De novo assembly and annotation of 12 fungi associated with fruit tree decline syndrome in Ontario, Canada.</title>
        <authorList>
            <person name="Sulman M."/>
            <person name="Ellouze W."/>
            <person name="Ilyukhin E."/>
        </authorList>
    </citation>
    <scope>NUCLEOTIDE SEQUENCE [LARGE SCALE GENOMIC DNA]</scope>
    <source>
        <strain evidence="1 2">M1-105</strain>
    </source>
</reference>
<keyword evidence="2" id="KW-1185">Reference proteome</keyword>